<accession>A0A5N6SVM1</accession>
<name>A0A5N6SVM1_ASPPS</name>
<dbReference type="Proteomes" id="UP000325672">
    <property type="component" value="Unassembled WGS sequence"/>
</dbReference>
<sequence length="83" mass="9354">MQKLDLLRCKTDIIIAVVPNNTAHNLAQRVNMYLILYRRINNDGAEVVFSGTKVWPIQSNGRSQDIITRLAIHTGLHREISAG</sequence>
<protein>
    <recommendedName>
        <fullName evidence="1">PRISE-like Rossmann-fold domain-containing protein</fullName>
    </recommendedName>
</protein>
<feature type="domain" description="PRISE-like Rossmann-fold" evidence="1">
    <location>
        <begin position="8"/>
        <end position="79"/>
    </location>
</feature>
<dbReference type="RefSeq" id="XP_031914000.1">
    <property type="nucleotide sequence ID" value="XM_032054480.1"/>
</dbReference>
<evidence type="ECO:0000259" key="1">
    <source>
        <dbReference type="Pfam" id="PF22917"/>
    </source>
</evidence>
<reference evidence="2 3" key="1">
    <citation type="submission" date="2019-04" db="EMBL/GenBank/DDBJ databases">
        <title>Friends and foes A comparative genomics study of 23 Aspergillus species from section Flavi.</title>
        <authorList>
            <consortium name="DOE Joint Genome Institute"/>
            <person name="Kjaerbolling I."/>
            <person name="Vesth T."/>
            <person name="Frisvad J.C."/>
            <person name="Nybo J.L."/>
            <person name="Theobald S."/>
            <person name="Kildgaard S."/>
            <person name="Isbrandt T."/>
            <person name="Kuo A."/>
            <person name="Sato A."/>
            <person name="Lyhne E.K."/>
            <person name="Kogle M.E."/>
            <person name="Wiebenga A."/>
            <person name="Kun R.S."/>
            <person name="Lubbers R.J."/>
            <person name="Makela M.R."/>
            <person name="Barry K."/>
            <person name="Chovatia M."/>
            <person name="Clum A."/>
            <person name="Daum C."/>
            <person name="Haridas S."/>
            <person name="He G."/>
            <person name="LaButti K."/>
            <person name="Lipzen A."/>
            <person name="Mondo S."/>
            <person name="Riley R."/>
            <person name="Salamov A."/>
            <person name="Simmons B.A."/>
            <person name="Magnuson J.K."/>
            <person name="Henrissat B."/>
            <person name="Mortensen U.H."/>
            <person name="Larsen T.O."/>
            <person name="Devries R.P."/>
            <person name="Grigoriev I.V."/>
            <person name="Machida M."/>
            <person name="Baker S.E."/>
            <person name="Andersen M.R."/>
        </authorList>
    </citation>
    <scope>NUCLEOTIDE SEQUENCE [LARGE SCALE GENOMIC DNA]</scope>
    <source>
        <strain evidence="2 3">CBS 117625</strain>
    </source>
</reference>
<keyword evidence="3" id="KW-1185">Reference proteome</keyword>
<dbReference type="EMBL" id="ML743574">
    <property type="protein sequence ID" value="KAE8137937.1"/>
    <property type="molecule type" value="Genomic_DNA"/>
</dbReference>
<dbReference type="InterPro" id="IPR055222">
    <property type="entry name" value="PRISE-like_Rossmann-fold"/>
</dbReference>
<evidence type="ECO:0000313" key="2">
    <source>
        <dbReference type="EMBL" id="KAE8137937.1"/>
    </source>
</evidence>
<organism evidence="2 3">
    <name type="scientific">Aspergillus pseudotamarii</name>
    <dbReference type="NCBI Taxonomy" id="132259"/>
    <lineage>
        <taxon>Eukaryota</taxon>
        <taxon>Fungi</taxon>
        <taxon>Dikarya</taxon>
        <taxon>Ascomycota</taxon>
        <taxon>Pezizomycotina</taxon>
        <taxon>Eurotiomycetes</taxon>
        <taxon>Eurotiomycetidae</taxon>
        <taxon>Eurotiales</taxon>
        <taxon>Aspergillaceae</taxon>
        <taxon>Aspergillus</taxon>
        <taxon>Aspergillus subgen. Circumdati</taxon>
    </lineage>
</organism>
<proteinExistence type="predicted"/>
<dbReference type="AlphaFoldDB" id="A0A5N6SVM1"/>
<dbReference type="GeneID" id="43638690"/>
<dbReference type="Pfam" id="PF22917">
    <property type="entry name" value="PRISE"/>
    <property type="match status" value="1"/>
</dbReference>
<evidence type="ECO:0000313" key="3">
    <source>
        <dbReference type="Proteomes" id="UP000325672"/>
    </source>
</evidence>
<dbReference type="OrthoDB" id="1731983at2759"/>
<gene>
    <name evidence="2" type="ORF">BDV38DRAFT_245919</name>
</gene>